<gene>
    <name evidence="3" type="primary">g966</name>
    <name evidence="3" type="ORF">VP750_LOCUS840</name>
</gene>
<evidence type="ECO:0000313" key="3">
    <source>
        <dbReference type="EMBL" id="CAL5219181.1"/>
    </source>
</evidence>
<keyword evidence="4" id="KW-1185">Reference proteome</keyword>
<dbReference type="PANTHER" id="PTHR36796">
    <property type="entry name" value="PROTEIN KINASE SUPERFAMILY PROTEIN"/>
    <property type="match status" value="1"/>
</dbReference>
<proteinExistence type="predicted"/>
<comment type="caution">
    <text evidence="3">The sequence shown here is derived from an EMBL/GenBank/DDBJ whole genome shotgun (WGS) entry which is preliminary data.</text>
</comment>
<sequence>MFEGQGKLVETYQHCNCALLPSQTANKKARILAFRPAIPKRSSRHSNPRARGCITCATVDDEPGDWAPIDIDALSRQLSQEADKLRKELSEQESASSQSDRPKEGADRLQEREAAAIERFREEADRLQDQESAAADPQQSPFGYESKAREAAVLAEVGEGGFGAQDFELTQQLGALSWVTEVAREDPLQLSRNTVQEQTAVIAFTALYYSGLPFQEPVTVLLKEHLPGARSVACNEMQALVHLAGGLPDRKWHAAVAPVSGELPIVPLLGYFMAGQSEAGAAMNGGRQPRKDEDVLWLVYKFERLQPLSYYATAEQPPRKVSLPWGRSGKDDILADRCRMVRSICKGVLEALSFCHKRGVAHGSLGPGSILLSTFRDQQSRDLIVKLDNFGFAQLHRTGVPSPLYPSPQSLDPDHPLSLAQKEDLKAAGLTLLETVICALAEGGPSAATSSDALQRLLCDVFQMDVPAFRRHCNQEPDWSTPAIFLDEFDGAGWKLVSELLGGERSAHELLANEFVLTV</sequence>
<dbReference type="Proteomes" id="UP001497392">
    <property type="component" value="Unassembled WGS sequence"/>
</dbReference>
<evidence type="ECO:0000259" key="2">
    <source>
        <dbReference type="PROSITE" id="PS50011"/>
    </source>
</evidence>
<dbReference type="PANTHER" id="PTHR36796:SF1">
    <property type="entry name" value="PROTEIN KINASE SUPERFAMILY PROTEIN"/>
    <property type="match status" value="1"/>
</dbReference>
<feature type="domain" description="Protein kinase" evidence="2">
    <location>
        <begin position="151"/>
        <end position="519"/>
    </location>
</feature>
<dbReference type="Gene3D" id="1.10.510.10">
    <property type="entry name" value="Transferase(Phosphotransferase) domain 1"/>
    <property type="match status" value="1"/>
</dbReference>
<organism evidence="3 4">
    <name type="scientific">Coccomyxa viridis</name>
    <dbReference type="NCBI Taxonomy" id="1274662"/>
    <lineage>
        <taxon>Eukaryota</taxon>
        <taxon>Viridiplantae</taxon>
        <taxon>Chlorophyta</taxon>
        <taxon>core chlorophytes</taxon>
        <taxon>Trebouxiophyceae</taxon>
        <taxon>Trebouxiophyceae incertae sedis</taxon>
        <taxon>Coccomyxaceae</taxon>
        <taxon>Coccomyxa</taxon>
    </lineage>
</organism>
<protein>
    <submittedName>
        <fullName evidence="3">G966 protein</fullName>
    </submittedName>
</protein>
<dbReference type="EMBL" id="CAXHTA020000002">
    <property type="protein sequence ID" value="CAL5219181.1"/>
    <property type="molecule type" value="Genomic_DNA"/>
</dbReference>
<reference evidence="3 4" key="1">
    <citation type="submission" date="2024-06" db="EMBL/GenBank/DDBJ databases">
        <authorList>
            <person name="Kraege A."/>
            <person name="Thomma B."/>
        </authorList>
    </citation>
    <scope>NUCLEOTIDE SEQUENCE [LARGE SCALE GENOMIC DNA]</scope>
</reference>
<accession>A0ABP1FH32</accession>
<dbReference type="SUPFAM" id="SSF56112">
    <property type="entry name" value="Protein kinase-like (PK-like)"/>
    <property type="match status" value="1"/>
</dbReference>
<dbReference type="PROSITE" id="PS50011">
    <property type="entry name" value="PROTEIN_KINASE_DOM"/>
    <property type="match status" value="1"/>
</dbReference>
<feature type="region of interest" description="Disordered" evidence="1">
    <location>
        <begin position="124"/>
        <end position="145"/>
    </location>
</feature>
<dbReference type="InterPro" id="IPR000719">
    <property type="entry name" value="Prot_kinase_dom"/>
</dbReference>
<feature type="compositionally biased region" description="Basic and acidic residues" evidence="1">
    <location>
        <begin position="100"/>
        <end position="110"/>
    </location>
</feature>
<evidence type="ECO:0000256" key="1">
    <source>
        <dbReference type="SAM" id="MobiDB-lite"/>
    </source>
</evidence>
<evidence type="ECO:0000313" key="4">
    <source>
        <dbReference type="Proteomes" id="UP001497392"/>
    </source>
</evidence>
<name>A0ABP1FH32_9CHLO</name>
<dbReference type="InterPro" id="IPR011009">
    <property type="entry name" value="Kinase-like_dom_sf"/>
</dbReference>
<feature type="region of interest" description="Disordered" evidence="1">
    <location>
        <begin position="82"/>
        <end position="110"/>
    </location>
</feature>